<accession>A0A4Y9XMU2</accession>
<evidence type="ECO:0000313" key="2">
    <source>
        <dbReference type="EMBL" id="TFY50667.1"/>
    </source>
</evidence>
<dbReference type="EMBL" id="SEKV01001413">
    <property type="protein sequence ID" value="TFY50667.1"/>
    <property type="molecule type" value="Genomic_DNA"/>
</dbReference>
<evidence type="ECO:0000313" key="3">
    <source>
        <dbReference type="Proteomes" id="UP000298390"/>
    </source>
</evidence>
<reference evidence="2 3" key="1">
    <citation type="submission" date="2019-01" db="EMBL/GenBank/DDBJ databases">
        <title>Genome sequencing of the rare red list fungi Fomitopsis rosea.</title>
        <authorList>
            <person name="Buettner E."/>
            <person name="Kellner H."/>
        </authorList>
    </citation>
    <scope>NUCLEOTIDE SEQUENCE [LARGE SCALE GENOMIC DNA]</scope>
    <source>
        <strain evidence="2 3">DSM 105464</strain>
    </source>
</reference>
<sequence>MTEAYPDNPAATTVVHPTMPDTVCENGPATLHDEHGYGDVSER</sequence>
<evidence type="ECO:0000256" key="1">
    <source>
        <dbReference type="SAM" id="MobiDB-lite"/>
    </source>
</evidence>
<name>A0A4Y9XMU2_9APHY</name>
<feature type="non-terminal residue" evidence="2">
    <location>
        <position position="43"/>
    </location>
</feature>
<gene>
    <name evidence="2" type="ORF">EVJ58_g10944</name>
</gene>
<comment type="caution">
    <text evidence="2">The sequence shown here is derived from an EMBL/GenBank/DDBJ whole genome shotgun (WGS) entry which is preliminary data.</text>
</comment>
<feature type="region of interest" description="Disordered" evidence="1">
    <location>
        <begin position="1"/>
        <end position="20"/>
    </location>
</feature>
<proteinExistence type="predicted"/>
<protein>
    <submittedName>
        <fullName evidence="2">Uncharacterized protein</fullName>
    </submittedName>
</protein>
<dbReference type="Proteomes" id="UP000298390">
    <property type="component" value="Unassembled WGS sequence"/>
</dbReference>
<organism evidence="2 3">
    <name type="scientific">Rhodofomes roseus</name>
    <dbReference type="NCBI Taxonomy" id="34475"/>
    <lineage>
        <taxon>Eukaryota</taxon>
        <taxon>Fungi</taxon>
        <taxon>Dikarya</taxon>
        <taxon>Basidiomycota</taxon>
        <taxon>Agaricomycotina</taxon>
        <taxon>Agaricomycetes</taxon>
        <taxon>Polyporales</taxon>
        <taxon>Rhodofomes</taxon>
    </lineage>
</organism>
<dbReference type="AlphaFoldDB" id="A0A4Y9XMU2"/>